<feature type="region of interest" description="Disordered" evidence="3">
    <location>
        <begin position="7"/>
        <end position="40"/>
    </location>
</feature>
<keyword evidence="2" id="KW-0378">Hydrolase</keyword>
<dbReference type="SUPFAM" id="SSF56219">
    <property type="entry name" value="DNase I-like"/>
    <property type="match status" value="1"/>
</dbReference>
<dbReference type="GO" id="GO:0006308">
    <property type="term" value="P:DNA catabolic process"/>
    <property type="evidence" value="ECO:0007669"/>
    <property type="project" value="InterPro"/>
</dbReference>
<accession>A0A1I8F4Y6</accession>
<dbReference type="InterPro" id="IPR036691">
    <property type="entry name" value="Endo/exonu/phosph_ase_sf"/>
</dbReference>
<evidence type="ECO:0000313" key="5">
    <source>
        <dbReference type="WBParaSite" id="maker-unitig_20123-snap-gene-0.2-mRNA-1"/>
    </source>
</evidence>
<evidence type="ECO:0000313" key="4">
    <source>
        <dbReference type="Proteomes" id="UP000095280"/>
    </source>
</evidence>
<dbReference type="PANTHER" id="PTHR11371:SF31">
    <property type="entry name" value="EXTRACELLULAR NUCLEASE"/>
    <property type="match status" value="1"/>
</dbReference>
<feature type="compositionally biased region" description="Basic and acidic residues" evidence="3">
    <location>
        <begin position="452"/>
        <end position="461"/>
    </location>
</feature>
<keyword evidence="1" id="KW-0540">Nuclease</keyword>
<dbReference type="PANTHER" id="PTHR11371">
    <property type="entry name" value="DEOXYRIBONUCLEASE"/>
    <property type="match status" value="1"/>
</dbReference>
<dbReference type="InterPro" id="IPR016202">
    <property type="entry name" value="DNase_I"/>
</dbReference>
<dbReference type="GO" id="GO:0016787">
    <property type="term" value="F:hydrolase activity"/>
    <property type="evidence" value="ECO:0007669"/>
    <property type="project" value="UniProtKB-KW"/>
</dbReference>
<protein>
    <submittedName>
        <fullName evidence="5">Endo/exonuclease/phosphatase domain-containing protein</fullName>
    </submittedName>
</protein>
<reference evidence="5" key="1">
    <citation type="submission" date="2016-11" db="UniProtKB">
        <authorList>
            <consortium name="WormBaseParasite"/>
        </authorList>
    </citation>
    <scope>IDENTIFICATION</scope>
</reference>
<dbReference type="Gene3D" id="3.60.10.10">
    <property type="entry name" value="Endonuclease/exonuclease/phosphatase"/>
    <property type="match status" value="1"/>
</dbReference>
<feature type="region of interest" description="Disordered" evidence="3">
    <location>
        <begin position="255"/>
        <end position="274"/>
    </location>
</feature>
<dbReference type="WBParaSite" id="maker-unitig_20123-snap-gene-0.2-mRNA-1">
    <property type="protein sequence ID" value="maker-unitig_20123-snap-gene-0.2-mRNA-1"/>
    <property type="gene ID" value="maker-unitig_20123-snap-gene-0.2"/>
</dbReference>
<sequence>SACLRRQQLSLERRRPQRRRPQQPQRLRERRGDSPAPEQAARRIRMKNDFVVAPDLTDSRAAGQSVGEPGLSRKVAEVKSKLLCQAKCSVANEPQLMKRCGGVVLRCEQRADLPSCAVSCRCQRRLRMAAVSPALLELQRLPSVPSARERLRQPERAAVNTEAKAVAMETGMRRARVWLASGKWPGAWRCRRPPRLQPLGLRRRNPQLQFFHHLRCLGGIAGDLLGGSADCAACRSWRHPTCRRQRWRSASVQASTWLAEPPRGREEQSARPGGTLHCWSRSGSRLINHRRLQSRNRHRRIGKQLGGGDVAHWASQSAWGAVPMRDSTLTSSRAVLAASPTKAVARDLIACCNSCRATEPEPAATAGLAVATSRHVGQTTPPGRAKPAAQLTAERAGYSGLSWATQRSEGCGLRAEAPGRQGLKGSSSCSRAQAAEDFRCPEHSSPIVSVSDEARNSDPRRSSRCQLPSVSTAFPEQPLLPGIPVVGGSRFVSDRSTSRYSAGRKRATHSLMNNLARILNRYDILVVMEIRDKRAIRRSLRESVAEVLSERTVADSGDRFQREPYEVRLALRPAGRCSSSTTVLTVVCLHTEPDASVEELNALHDMLRPRRRENLLIAGDLNADCRYVNRGEMAALPLRLDPDFLWLIGDGVDTTFASVQQFSACFARWTAFSLLQLKPLRPSWITSLPVLQQARHCTGSNDGCLLDFNRELTFLAGPPLLASSMLTETLSLEPSFLPILGKTG</sequence>
<organism evidence="4 5">
    <name type="scientific">Macrostomum lignano</name>
    <dbReference type="NCBI Taxonomy" id="282301"/>
    <lineage>
        <taxon>Eukaryota</taxon>
        <taxon>Metazoa</taxon>
        <taxon>Spiralia</taxon>
        <taxon>Lophotrochozoa</taxon>
        <taxon>Platyhelminthes</taxon>
        <taxon>Rhabditophora</taxon>
        <taxon>Macrostomorpha</taxon>
        <taxon>Macrostomida</taxon>
        <taxon>Macrostomidae</taxon>
        <taxon>Macrostomum</taxon>
    </lineage>
</organism>
<dbReference type="AlphaFoldDB" id="A0A1I8F4Y6"/>
<evidence type="ECO:0000256" key="1">
    <source>
        <dbReference type="ARBA" id="ARBA00022722"/>
    </source>
</evidence>
<name>A0A1I8F4Y6_9PLAT</name>
<evidence type="ECO:0000256" key="2">
    <source>
        <dbReference type="ARBA" id="ARBA00022801"/>
    </source>
</evidence>
<dbReference type="GO" id="GO:0004536">
    <property type="term" value="F:DNA nuclease activity"/>
    <property type="evidence" value="ECO:0007669"/>
    <property type="project" value="InterPro"/>
</dbReference>
<dbReference type="SMART" id="SM00476">
    <property type="entry name" value="DNaseIc"/>
    <property type="match status" value="1"/>
</dbReference>
<dbReference type="Proteomes" id="UP000095280">
    <property type="component" value="Unplaced"/>
</dbReference>
<proteinExistence type="predicted"/>
<keyword evidence="4" id="KW-1185">Reference proteome</keyword>
<evidence type="ECO:0000256" key="3">
    <source>
        <dbReference type="SAM" id="MobiDB-lite"/>
    </source>
</evidence>
<feature type="region of interest" description="Disordered" evidence="3">
    <location>
        <begin position="443"/>
        <end position="470"/>
    </location>
</feature>